<gene>
    <name evidence="2" type="ORF">METZ01_LOCUS517677</name>
</gene>
<reference evidence="2" key="1">
    <citation type="submission" date="2018-05" db="EMBL/GenBank/DDBJ databases">
        <authorList>
            <person name="Lanie J.A."/>
            <person name="Ng W.-L."/>
            <person name="Kazmierczak K.M."/>
            <person name="Andrzejewski T.M."/>
            <person name="Davidsen T.M."/>
            <person name="Wayne K.J."/>
            <person name="Tettelin H."/>
            <person name="Glass J.I."/>
            <person name="Rusch D."/>
            <person name="Podicherti R."/>
            <person name="Tsui H.-C.T."/>
            <person name="Winkler M.E."/>
        </authorList>
    </citation>
    <scope>NUCLEOTIDE SEQUENCE</scope>
</reference>
<proteinExistence type="predicted"/>
<dbReference type="AlphaFoldDB" id="A0A383F834"/>
<dbReference type="EMBL" id="UINC01232031">
    <property type="protein sequence ID" value="SVE64823.1"/>
    <property type="molecule type" value="Genomic_DNA"/>
</dbReference>
<protein>
    <submittedName>
        <fullName evidence="2">Uncharacterized protein</fullName>
    </submittedName>
</protein>
<organism evidence="2">
    <name type="scientific">marine metagenome</name>
    <dbReference type="NCBI Taxonomy" id="408172"/>
    <lineage>
        <taxon>unclassified sequences</taxon>
        <taxon>metagenomes</taxon>
        <taxon>ecological metagenomes</taxon>
    </lineage>
</organism>
<accession>A0A383F834</accession>
<sequence>VSVRKCKKCDTLIGAKDKHYTLIDSIKAERRESDRAAKKELARIKAAATKNETKQQNASSTDETGFTEKKLSRFEEMQQLLFADETEFTEKILSRYGNATAQLIDDNLVQIVGGTEEEQATCVKWVKEKHPEYQII</sequence>
<feature type="region of interest" description="Disordered" evidence="1">
    <location>
        <begin position="46"/>
        <end position="68"/>
    </location>
</feature>
<feature type="non-terminal residue" evidence="2">
    <location>
        <position position="1"/>
    </location>
</feature>
<evidence type="ECO:0000256" key="1">
    <source>
        <dbReference type="SAM" id="MobiDB-lite"/>
    </source>
</evidence>
<name>A0A383F834_9ZZZZ</name>
<feature type="compositionally biased region" description="Polar residues" evidence="1">
    <location>
        <begin position="54"/>
        <end position="64"/>
    </location>
</feature>
<evidence type="ECO:0000313" key="2">
    <source>
        <dbReference type="EMBL" id="SVE64823.1"/>
    </source>
</evidence>